<evidence type="ECO:0008006" key="4">
    <source>
        <dbReference type="Google" id="ProtNLM"/>
    </source>
</evidence>
<name>A0A6J4VNX1_9BACT</name>
<dbReference type="Pfam" id="PF01547">
    <property type="entry name" value="SBP_bac_1"/>
    <property type="match status" value="1"/>
</dbReference>
<sequence>MASIHEHYDDLMKGRIDRRTFFKRAAAAGAATPLIASYLNEPAAARHRPASHGRFSLTTAMAQGGPVAPPPADADTSDPLVFRGWNFLPEIVQDNTARFNEKYSENADYQTITGDYISIVENFHIANQPLDMGYANPATLYRWAIPEWVVDYEGWWGAEAARGEMYEGVRDSMTIDGRLYGLPYFVSIRGTVMANNAILDKAGIGPADYPKTWDELYAQARQLKADGVTDGPPLLPHWFAAGVWFGVSWGYLFECLNRGAVLFDAENAPVFDDQTLEILANWRALAEEEIIPEGVFTMGEADYIDAFARGTYAYSPQQIYDLKVFNDPNRSQVAGQVAPVPVVDQPWGLIDEGIYSLANRNQTPERLARDYRLGGFFGYRDEIEGGELFVAKRWAIEAALNSGYTEILEDPEVIAAYNEWLPEPAMLETINGVVNAGQFPAVWQTFWWEEWNAQAMTELPKAILGQTPVEEVHAGLKTLAEELATRYQQ</sequence>
<dbReference type="Gene3D" id="3.40.190.10">
    <property type="entry name" value="Periplasmic binding protein-like II"/>
    <property type="match status" value="1"/>
</dbReference>
<accession>A0A6J4VNX1</accession>
<proteinExistence type="inferred from homology"/>
<dbReference type="InterPro" id="IPR050490">
    <property type="entry name" value="Bact_solute-bd_prot1"/>
</dbReference>
<dbReference type="PROSITE" id="PS51318">
    <property type="entry name" value="TAT"/>
    <property type="match status" value="1"/>
</dbReference>
<organism evidence="3">
    <name type="scientific">uncultured Thermomicrobiales bacterium</name>
    <dbReference type="NCBI Taxonomy" id="1645740"/>
    <lineage>
        <taxon>Bacteria</taxon>
        <taxon>Pseudomonadati</taxon>
        <taxon>Thermomicrobiota</taxon>
        <taxon>Thermomicrobia</taxon>
        <taxon>Thermomicrobiales</taxon>
        <taxon>environmental samples</taxon>
    </lineage>
</organism>
<evidence type="ECO:0000256" key="2">
    <source>
        <dbReference type="ARBA" id="ARBA00008520"/>
    </source>
</evidence>
<gene>
    <name evidence="3" type="ORF">AVDCRST_MAG59-5279</name>
</gene>
<dbReference type="InterPro" id="IPR006311">
    <property type="entry name" value="TAT_signal"/>
</dbReference>
<dbReference type="EMBL" id="CADCWF010000369">
    <property type="protein sequence ID" value="CAA9584457.1"/>
    <property type="molecule type" value="Genomic_DNA"/>
</dbReference>
<dbReference type="InterPro" id="IPR006059">
    <property type="entry name" value="SBP"/>
</dbReference>
<comment type="similarity">
    <text evidence="2">Belongs to the bacterial solute-binding protein 1 family.</text>
</comment>
<dbReference type="PANTHER" id="PTHR43649">
    <property type="entry name" value="ARABINOSE-BINDING PROTEIN-RELATED"/>
    <property type="match status" value="1"/>
</dbReference>
<protein>
    <recommendedName>
        <fullName evidence="4">ABC transporter, substrate-binding protein (Cluster 1, maltose/g3p/polyamine/iron)</fullName>
    </recommendedName>
</protein>
<comment type="subcellular location">
    <subcellularLocation>
        <location evidence="1">Periplasm</location>
    </subcellularLocation>
</comment>
<dbReference type="GO" id="GO:0042597">
    <property type="term" value="C:periplasmic space"/>
    <property type="evidence" value="ECO:0007669"/>
    <property type="project" value="UniProtKB-SubCell"/>
</dbReference>
<evidence type="ECO:0000256" key="1">
    <source>
        <dbReference type="ARBA" id="ARBA00004418"/>
    </source>
</evidence>
<reference evidence="3" key="1">
    <citation type="submission" date="2020-02" db="EMBL/GenBank/DDBJ databases">
        <authorList>
            <person name="Meier V. D."/>
        </authorList>
    </citation>
    <scope>NUCLEOTIDE SEQUENCE</scope>
    <source>
        <strain evidence="3">AVDCRST_MAG59</strain>
    </source>
</reference>
<dbReference type="AlphaFoldDB" id="A0A6J4VNX1"/>
<dbReference type="SUPFAM" id="SSF53850">
    <property type="entry name" value="Periplasmic binding protein-like II"/>
    <property type="match status" value="1"/>
</dbReference>
<dbReference type="PANTHER" id="PTHR43649:SF12">
    <property type="entry name" value="DIACETYLCHITOBIOSE BINDING PROTEIN DASA"/>
    <property type="match status" value="1"/>
</dbReference>
<evidence type="ECO:0000313" key="3">
    <source>
        <dbReference type="EMBL" id="CAA9584457.1"/>
    </source>
</evidence>